<feature type="region of interest" description="Disordered" evidence="1">
    <location>
        <begin position="53"/>
        <end position="79"/>
    </location>
</feature>
<keyword evidence="2" id="KW-1133">Transmembrane helix</keyword>
<feature type="transmembrane region" description="Helical" evidence="2">
    <location>
        <begin position="30"/>
        <end position="52"/>
    </location>
</feature>
<dbReference type="Proteomes" id="UP000020681">
    <property type="component" value="Unassembled WGS sequence"/>
</dbReference>
<keyword evidence="4" id="KW-1185">Reference proteome</keyword>
<feature type="compositionally biased region" description="Basic residues" evidence="1">
    <location>
        <begin position="68"/>
        <end position="79"/>
    </location>
</feature>
<name>A0ABN0QPD5_MYCUL</name>
<keyword evidence="2" id="KW-0812">Transmembrane</keyword>
<sequence>MSKPKILAIGAEVALIATTLWYLVMRDFRIALAGIGFALATVSLIGHASYAARHAGGRSDGRSGYGAHGRRRRGRTWRR</sequence>
<gene>
    <name evidence="3" type="ORF">I551_6944</name>
</gene>
<evidence type="ECO:0000313" key="4">
    <source>
        <dbReference type="Proteomes" id="UP000020681"/>
    </source>
</evidence>
<keyword evidence="2" id="KW-0472">Membrane</keyword>
<reference evidence="3 4" key="1">
    <citation type="submission" date="2014-01" db="EMBL/GenBank/DDBJ databases">
        <authorList>
            <person name="Dobos K."/>
            <person name="Lenaerts A."/>
            <person name="Ordway D."/>
            <person name="DeGroote M.A."/>
            <person name="Parker T."/>
            <person name="Sizemore C."/>
            <person name="Tallon L.J."/>
            <person name="Sadzewicz L.K."/>
            <person name="Sengamalay N."/>
            <person name="Fraser C.M."/>
            <person name="Hine E."/>
            <person name="Shefchek K.A."/>
            <person name="Das S.P."/>
            <person name="Tettelin H."/>
        </authorList>
    </citation>
    <scope>NUCLEOTIDE SEQUENCE [LARGE SCALE GENOMIC DNA]</scope>
    <source>
        <strain evidence="3 4">Harvey</strain>
    </source>
</reference>
<comment type="caution">
    <text evidence="3">The sequence shown here is derived from an EMBL/GenBank/DDBJ whole genome shotgun (WGS) entry which is preliminary data.</text>
</comment>
<evidence type="ECO:0000256" key="1">
    <source>
        <dbReference type="SAM" id="MobiDB-lite"/>
    </source>
</evidence>
<organism evidence="3 4">
    <name type="scientific">Mycobacterium ulcerans str. Harvey</name>
    <dbReference type="NCBI Taxonomy" id="1299332"/>
    <lineage>
        <taxon>Bacteria</taxon>
        <taxon>Bacillati</taxon>
        <taxon>Actinomycetota</taxon>
        <taxon>Actinomycetes</taxon>
        <taxon>Mycobacteriales</taxon>
        <taxon>Mycobacteriaceae</taxon>
        <taxon>Mycobacterium</taxon>
        <taxon>Mycobacterium ulcerans group</taxon>
    </lineage>
</organism>
<dbReference type="EMBL" id="JAOL01000170">
    <property type="protein sequence ID" value="EUA86556.1"/>
    <property type="molecule type" value="Genomic_DNA"/>
</dbReference>
<evidence type="ECO:0000313" key="3">
    <source>
        <dbReference type="EMBL" id="EUA86556.1"/>
    </source>
</evidence>
<protein>
    <submittedName>
        <fullName evidence="3">Membrane protein</fullName>
    </submittedName>
</protein>
<proteinExistence type="predicted"/>
<evidence type="ECO:0000256" key="2">
    <source>
        <dbReference type="SAM" id="Phobius"/>
    </source>
</evidence>
<feature type="transmembrane region" description="Helical" evidence="2">
    <location>
        <begin position="7"/>
        <end position="24"/>
    </location>
</feature>
<accession>A0ABN0QPD5</accession>